<dbReference type="InterPro" id="IPR049012">
    <property type="entry name" value="Mutator_transp_dom"/>
</dbReference>
<gene>
    <name evidence="2" type="ORF">EAI_07972</name>
</gene>
<dbReference type="OMA" id="RKFLRIN"/>
<reference evidence="2 3" key="1">
    <citation type="journal article" date="2010" name="Science">
        <title>Genomic comparison of the ants Camponotus floridanus and Harpegnathos saltator.</title>
        <authorList>
            <person name="Bonasio R."/>
            <person name="Zhang G."/>
            <person name="Ye C."/>
            <person name="Mutti N.S."/>
            <person name="Fang X."/>
            <person name="Qin N."/>
            <person name="Donahue G."/>
            <person name="Yang P."/>
            <person name="Li Q."/>
            <person name="Li C."/>
            <person name="Zhang P."/>
            <person name="Huang Z."/>
            <person name="Berger S.L."/>
            <person name="Reinberg D."/>
            <person name="Wang J."/>
            <person name="Liebig J."/>
        </authorList>
    </citation>
    <scope>NUCLEOTIDE SEQUENCE [LARGE SCALE GENOMIC DNA]</scope>
    <source>
        <strain evidence="2 3">R22 G/1</strain>
    </source>
</reference>
<feature type="non-terminal residue" evidence="2">
    <location>
        <position position="1"/>
    </location>
</feature>
<name>E2BZE9_HARSA</name>
<evidence type="ECO:0000313" key="2">
    <source>
        <dbReference type="EMBL" id="EFN78928.1"/>
    </source>
</evidence>
<dbReference type="EMBL" id="GL451595">
    <property type="protein sequence ID" value="EFN78928.1"/>
    <property type="molecule type" value="Genomic_DNA"/>
</dbReference>
<proteinExistence type="predicted"/>
<accession>E2BZE9</accession>
<dbReference type="OrthoDB" id="10060618at2759"/>
<dbReference type="AlphaFoldDB" id="E2BZE9"/>
<feature type="non-terminal residue" evidence="2">
    <location>
        <position position="73"/>
    </location>
</feature>
<evidence type="ECO:0000259" key="1">
    <source>
        <dbReference type="Pfam" id="PF20700"/>
    </source>
</evidence>
<dbReference type="InParanoid" id="E2BZE9"/>
<protein>
    <recommendedName>
        <fullName evidence="1">Mutator-like transposase domain-containing protein</fullName>
    </recommendedName>
</protein>
<feature type="domain" description="Mutator-like transposase" evidence="1">
    <location>
        <begin position="2"/>
        <end position="71"/>
    </location>
</feature>
<dbReference type="Proteomes" id="UP000008237">
    <property type="component" value="Unassembled WGS sequence"/>
</dbReference>
<dbReference type="Pfam" id="PF20700">
    <property type="entry name" value="Mutator"/>
    <property type="match status" value="1"/>
</dbReference>
<sequence length="73" mass="8408">GGKEVDAVVEMFRRSETLYDVKYASYVGDGDSKTYKGIIDAKPYDDFNVAKKECIDHVQKRMGTRLRNLKKKM</sequence>
<keyword evidence="3" id="KW-1185">Reference proteome</keyword>
<evidence type="ECO:0000313" key="3">
    <source>
        <dbReference type="Proteomes" id="UP000008237"/>
    </source>
</evidence>
<organism evidence="3">
    <name type="scientific">Harpegnathos saltator</name>
    <name type="common">Jerdon's jumping ant</name>
    <dbReference type="NCBI Taxonomy" id="610380"/>
    <lineage>
        <taxon>Eukaryota</taxon>
        <taxon>Metazoa</taxon>
        <taxon>Ecdysozoa</taxon>
        <taxon>Arthropoda</taxon>
        <taxon>Hexapoda</taxon>
        <taxon>Insecta</taxon>
        <taxon>Pterygota</taxon>
        <taxon>Neoptera</taxon>
        <taxon>Endopterygota</taxon>
        <taxon>Hymenoptera</taxon>
        <taxon>Apocrita</taxon>
        <taxon>Aculeata</taxon>
        <taxon>Formicoidea</taxon>
        <taxon>Formicidae</taxon>
        <taxon>Ponerinae</taxon>
        <taxon>Ponerini</taxon>
        <taxon>Harpegnathos</taxon>
    </lineage>
</organism>